<dbReference type="EMBL" id="AP026978">
    <property type="protein sequence ID" value="BDT98521.1"/>
    <property type="molecule type" value="Genomic_DNA"/>
</dbReference>
<name>A0ABN6TZX1_9NOCA</name>
<evidence type="ECO:0000256" key="1">
    <source>
        <dbReference type="SAM" id="SignalP"/>
    </source>
</evidence>
<dbReference type="InterPro" id="IPR012338">
    <property type="entry name" value="Beta-lactam/transpept-like"/>
</dbReference>
<dbReference type="PANTHER" id="PTHR30627:SF24">
    <property type="entry name" value="PENICILLIN-BINDING PROTEIN 4B"/>
    <property type="match status" value="1"/>
</dbReference>
<sequence>MPQAFARQSLLRSVPMSTRMLLSLAVAALTVAAAGCASEPQGPVPAADAFVKAFAEHRVSAAADLTNVPEKASAALRSAWDQLQAEQLTARTGAARVTGDTATVDYTYEWRLPKNRTWKYSGQLQMGRSNGRWMVRWTSSNIHPKLGDTQTMVLRSNPPPRARVNEQSGSDVMVPGKVSRVAFVAADAADPGSVATALAAALHRFDKSLTPESILEEAKAARGAYTVALLNDIESAQVTTDLIGLPGVTVTQQWDLVATDREFAPDLLTQVRKTVIAEVDGKAGWSVVTVNANGADTDVLMDVPSQPAPSFSLSVDRNVQNAAQRAVQPRTEQTMMVVLRPSTGAILAVAQNKAADRDGPLATIGQYPPGSVFKTVTAAAAMANGLATPDTVLPCPSRIVIGERTIPNYNLFTVGNVPMSTAYERSCNTSFAKLASELPGPALHDTAAKLGVGPVYSVVGLPTTSGAVPSADDLIQRTEDGIGQGKVVVSPFGMALMAATIAHGSAPVPYLIAGRPTQIDGDRPALAPDVIEGLRTMMRQVVVGGTAERIADQGPVYGKTGEAEVDGGSHSWFVGFRGDLAFATLLVEGGSSDNAVAVTRDMLAALPAGY</sequence>
<feature type="signal peptide" evidence="1">
    <location>
        <begin position="1"/>
        <end position="28"/>
    </location>
</feature>
<dbReference type="InterPro" id="IPR050515">
    <property type="entry name" value="Beta-lactam/transpept"/>
</dbReference>
<dbReference type="SUPFAM" id="SSF56601">
    <property type="entry name" value="beta-lactamase/transpeptidase-like"/>
    <property type="match status" value="1"/>
</dbReference>
<accession>A0ABN6TZX1</accession>
<keyword evidence="5" id="KW-1185">Reference proteome</keyword>
<evidence type="ECO:0000313" key="5">
    <source>
        <dbReference type="Proteomes" id="UP001317870"/>
    </source>
</evidence>
<proteinExistence type="predicted"/>
<feature type="domain" description="NTF2-like N-terminal transpeptidase" evidence="3">
    <location>
        <begin position="43"/>
        <end position="150"/>
    </location>
</feature>
<dbReference type="Gene3D" id="3.40.710.10">
    <property type="entry name" value="DD-peptidase/beta-lactamase superfamily"/>
    <property type="match status" value="1"/>
</dbReference>
<feature type="domain" description="Penicillin-binding protein transpeptidase" evidence="2">
    <location>
        <begin position="335"/>
        <end position="590"/>
    </location>
</feature>
<dbReference type="Pfam" id="PF05223">
    <property type="entry name" value="MecA_N"/>
    <property type="match status" value="1"/>
</dbReference>
<dbReference type="PANTHER" id="PTHR30627">
    <property type="entry name" value="PEPTIDOGLYCAN D,D-TRANSPEPTIDASE"/>
    <property type="match status" value="1"/>
</dbReference>
<keyword evidence="1" id="KW-0732">Signal</keyword>
<gene>
    <name evidence="4" type="ORF">IFM12276_15500</name>
</gene>
<organism evidence="4 5">
    <name type="scientific">Nocardia sputorum</name>
    <dbReference type="NCBI Taxonomy" id="2984338"/>
    <lineage>
        <taxon>Bacteria</taxon>
        <taxon>Bacillati</taxon>
        <taxon>Actinomycetota</taxon>
        <taxon>Actinomycetes</taxon>
        <taxon>Mycobacteriales</taxon>
        <taxon>Nocardiaceae</taxon>
        <taxon>Nocardia</taxon>
    </lineage>
</organism>
<dbReference type="InterPro" id="IPR007887">
    <property type="entry name" value="MecA_N"/>
</dbReference>
<evidence type="ECO:0000259" key="2">
    <source>
        <dbReference type="Pfam" id="PF00905"/>
    </source>
</evidence>
<dbReference type="Proteomes" id="UP001317870">
    <property type="component" value="Chromosome"/>
</dbReference>
<protein>
    <submittedName>
        <fullName evidence="4">Penicillin-binding protein</fullName>
    </submittedName>
</protein>
<evidence type="ECO:0000313" key="4">
    <source>
        <dbReference type="EMBL" id="BDT98521.1"/>
    </source>
</evidence>
<dbReference type="InterPro" id="IPR001460">
    <property type="entry name" value="PCN-bd_Tpept"/>
</dbReference>
<feature type="chain" id="PRO_5046609811" evidence="1">
    <location>
        <begin position="29"/>
        <end position="610"/>
    </location>
</feature>
<dbReference type="Pfam" id="PF00905">
    <property type="entry name" value="Transpeptidase"/>
    <property type="match status" value="1"/>
</dbReference>
<reference evidence="4 5" key="1">
    <citation type="submission" date="2022-11" db="EMBL/GenBank/DDBJ databases">
        <title>Genome Sequencing of Nocardia sp. ON39_IFM12276 and assembly.</title>
        <authorList>
            <person name="Shimojima M."/>
            <person name="Toyokawa M."/>
            <person name="Uesaka K."/>
        </authorList>
    </citation>
    <scope>NUCLEOTIDE SEQUENCE [LARGE SCALE GENOMIC DNA]</scope>
    <source>
        <strain evidence="4 5">IFM 12276</strain>
    </source>
</reference>
<evidence type="ECO:0000259" key="3">
    <source>
        <dbReference type="Pfam" id="PF05223"/>
    </source>
</evidence>